<accession>A0A6J6LXC3</accession>
<dbReference type="AlphaFoldDB" id="A0A6J6LXC3"/>
<dbReference type="InterPro" id="IPR011067">
    <property type="entry name" value="Plasmid_toxin/cell-grow_inhib"/>
</dbReference>
<evidence type="ECO:0000313" key="1">
    <source>
        <dbReference type="EMBL" id="CAB4665529.1"/>
    </source>
</evidence>
<protein>
    <submittedName>
        <fullName evidence="1">Unannotated protein</fullName>
    </submittedName>
</protein>
<organism evidence="1">
    <name type="scientific">freshwater metagenome</name>
    <dbReference type="NCBI Taxonomy" id="449393"/>
    <lineage>
        <taxon>unclassified sequences</taxon>
        <taxon>metagenomes</taxon>
        <taxon>ecological metagenomes</taxon>
    </lineage>
</organism>
<sequence>MSRAGTVVWADFGTTQGREQSGQRPALVIASTDFEDVVQGLTILLPCTRTDRGWNNHILLTGQTGLDTPTFAMTEQPRTTSTARIQRVLGRVDANCLATISRWTHLWMHEPARAR</sequence>
<name>A0A6J6LXC3_9ZZZZ</name>
<dbReference type="Pfam" id="PF02452">
    <property type="entry name" value="PemK_toxin"/>
    <property type="match status" value="1"/>
</dbReference>
<dbReference type="Gene3D" id="2.30.30.110">
    <property type="match status" value="1"/>
</dbReference>
<dbReference type="InterPro" id="IPR003477">
    <property type="entry name" value="PemK-like"/>
</dbReference>
<proteinExistence type="predicted"/>
<dbReference type="PANTHER" id="PTHR33988">
    <property type="entry name" value="ENDORIBONUCLEASE MAZF-RELATED"/>
    <property type="match status" value="1"/>
</dbReference>
<dbReference type="SUPFAM" id="SSF50118">
    <property type="entry name" value="Cell growth inhibitor/plasmid maintenance toxic component"/>
    <property type="match status" value="1"/>
</dbReference>
<dbReference type="GO" id="GO:0003677">
    <property type="term" value="F:DNA binding"/>
    <property type="evidence" value="ECO:0007669"/>
    <property type="project" value="InterPro"/>
</dbReference>
<dbReference type="GO" id="GO:0004521">
    <property type="term" value="F:RNA endonuclease activity"/>
    <property type="evidence" value="ECO:0007669"/>
    <property type="project" value="TreeGrafter"/>
</dbReference>
<dbReference type="GO" id="GO:0016075">
    <property type="term" value="P:rRNA catabolic process"/>
    <property type="evidence" value="ECO:0007669"/>
    <property type="project" value="TreeGrafter"/>
</dbReference>
<dbReference type="GO" id="GO:0006402">
    <property type="term" value="P:mRNA catabolic process"/>
    <property type="evidence" value="ECO:0007669"/>
    <property type="project" value="TreeGrafter"/>
</dbReference>
<reference evidence="1" key="1">
    <citation type="submission" date="2020-05" db="EMBL/GenBank/DDBJ databases">
        <authorList>
            <person name="Chiriac C."/>
            <person name="Salcher M."/>
            <person name="Ghai R."/>
            <person name="Kavagutti S V."/>
        </authorList>
    </citation>
    <scope>NUCLEOTIDE SEQUENCE</scope>
</reference>
<dbReference type="EMBL" id="CAEZWW010000024">
    <property type="protein sequence ID" value="CAB4665529.1"/>
    <property type="molecule type" value="Genomic_DNA"/>
</dbReference>
<gene>
    <name evidence="1" type="ORF">UFOPK2310_00330</name>
</gene>